<dbReference type="GO" id="GO:0005762">
    <property type="term" value="C:mitochondrial large ribosomal subunit"/>
    <property type="evidence" value="ECO:0007669"/>
    <property type="project" value="InterPro"/>
</dbReference>
<evidence type="ECO:0000256" key="1">
    <source>
        <dbReference type="SAM" id="Coils"/>
    </source>
</evidence>
<dbReference type="PANTHER" id="PTHR13359:SF2">
    <property type="entry name" value="LARGE RIBOSOMAL SUBUNIT PROTEIN ML40"/>
    <property type="match status" value="1"/>
</dbReference>
<keyword evidence="5" id="KW-1185">Reference proteome</keyword>
<dbReference type="EMBL" id="CAID01000010">
    <property type="protein sequence ID" value="CAL55985.1"/>
    <property type="molecule type" value="Genomic_DNA"/>
</dbReference>
<feature type="coiled-coil region" evidence="1">
    <location>
        <begin position="65"/>
        <end position="92"/>
    </location>
</feature>
<dbReference type="OrthoDB" id="64875at2759"/>
<dbReference type="InParanoid" id="Q010P7"/>
<dbReference type="EMBL" id="KZ155832">
    <property type="protein sequence ID" value="OUS43474.1"/>
    <property type="molecule type" value="Genomic_DNA"/>
</dbReference>
<evidence type="ECO:0000256" key="2">
    <source>
        <dbReference type="SAM" id="MobiDB-lite"/>
    </source>
</evidence>
<reference evidence="4" key="3">
    <citation type="submission" date="2017-04" db="EMBL/GenBank/DDBJ databases">
        <title>Population genomics of picophytoplankton unveils novel chromosome hypervariability.</title>
        <authorList>
            <consortium name="DOE Joint Genome Institute"/>
            <person name="Blanc-Mathieu R."/>
            <person name="Krasovec M."/>
            <person name="Hebrard M."/>
            <person name="Yau S."/>
            <person name="Desgranges E."/>
            <person name="Martin J."/>
            <person name="Schackwitz W."/>
            <person name="Kuo A."/>
            <person name="Salin G."/>
            <person name="Donnadieu C."/>
            <person name="Desdevises Y."/>
            <person name="Sanchez-Ferandin S."/>
            <person name="Moreau H."/>
            <person name="Rivals E."/>
            <person name="Grigoriev I.V."/>
            <person name="Grimsley N."/>
            <person name="Eyre-Walker A."/>
            <person name="Piganeau G."/>
        </authorList>
    </citation>
    <scope>NUCLEOTIDE SEQUENCE [LARGE SCALE GENOMIC DNA]</scope>
    <source>
        <strain evidence="4">RCC 1115</strain>
    </source>
</reference>
<dbReference type="PANTHER" id="PTHR13359">
    <property type="entry name" value="39S RIBOSOMAL PROTEIN L40, MITOCHONDRIAL"/>
    <property type="match status" value="1"/>
</dbReference>
<accession>Q010P7</accession>
<evidence type="ECO:0000313" key="4">
    <source>
        <dbReference type="EMBL" id="OUS43474.1"/>
    </source>
</evidence>
<feature type="region of interest" description="Disordered" evidence="2">
    <location>
        <begin position="1"/>
        <end position="47"/>
    </location>
</feature>
<dbReference type="Proteomes" id="UP000009170">
    <property type="component" value="Unassembled WGS sequence"/>
</dbReference>
<feature type="compositionally biased region" description="Low complexity" evidence="2">
    <location>
        <begin position="11"/>
        <end position="23"/>
    </location>
</feature>
<dbReference type="InterPro" id="IPR039145">
    <property type="entry name" value="Ribosomal_mL40_metazoa/plant"/>
</dbReference>
<dbReference type="KEGG" id="ota:OT_ostta10g00280"/>
<dbReference type="AlphaFoldDB" id="Q010P7"/>
<dbReference type="Gene3D" id="6.10.250.3440">
    <property type="match status" value="1"/>
</dbReference>
<evidence type="ECO:0000313" key="3">
    <source>
        <dbReference type="EMBL" id="CAL55985.1"/>
    </source>
</evidence>
<dbReference type="STRING" id="70448.Q010P7"/>
<organism evidence="3 5">
    <name type="scientific">Ostreococcus tauri</name>
    <name type="common">Marine green alga</name>
    <dbReference type="NCBI Taxonomy" id="70448"/>
    <lineage>
        <taxon>Eukaryota</taxon>
        <taxon>Viridiplantae</taxon>
        <taxon>Chlorophyta</taxon>
        <taxon>Mamiellophyceae</taxon>
        <taxon>Mamiellales</taxon>
        <taxon>Bathycoccaceae</taxon>
        <taxon>Ostreococcus</taxon>
    </lineage>
</organism>
<sequence length="164" mass="17849">MATPGWARTHASAVKGGSKSKASQGKKSKGRGPATVTISAKAERTTREHRETFLRAIAPSDVAEDALSEEELEAYEAKAKAYSREKMRAERAFAKDINEKIRIKMAAVEALPAGAVRDAAMVEDDELFPLKRKLPSYTPAIPGYYEEKQRLAEEAVSGGAALRK</sequence>
<proteinExistence type="predicted"/>
<dbReference type="OMA" id="MRAERAF"/>
<reference evidence="3 5" key="1">
    <citation type="journal article" date="2006" name="Proc. Natl. Acad. Sci. U.S.A.">
        <title>Genome analysis of the smallest free-living eukaryote Ostreococcus tauri unveils many unique features.</title>
        <authorList>
            <person name="Derelle E."/>
            <person name="Ferraz C."/>
            <person name="Rombauts S."/>
            <person name="Rouze P."/>
            <person name="Worden A.Z."/>
            <person name="Robbens S."/>
            <person name="Partensky F."/>
            <person name="Degroeve S."/>
            <person name="Echeynie S."/>
            <person name="Cooke R."/>
            <person name="Saeys Y."/>
            <person name="Wuyts J."/>
            <person name="Jabbari K."/>
            <person name="Bowler C."/>
            <person name="Panaud O."/>
            <person name="Piegu B."/>
            <person name="Ball S.G."/>
            <person name="Ral J.-P."/>
            <person name="Bouget F.-Y."/>
            <person name="Piganeau G."/>
            <person name="De Baets B."/>
            <person name="Picard A."/>
            <person name="Delseny M."/>
            <person name="Demaille J."/>
            <person name="Van de Peer Y."/>
            <person name="Moreau H."/>
        </authorList>
    </citation>
    <scope>NUCLEOTIDE SEQUENCE [LARGE SCALE GENOMIC DNA]</scope>
    <source>
        <strain evidence="3 5">OTTH0595</strain>
    </source>
</reference>
<protein>
    <submittedName>
        <fullName evidence="3">Ribosomal protein L28/L40, mitochondrial</fullName>
    </submittedName>
</protein>
<keyword evidence="1" id="KW-0175">Coiled coil</keyword>
<name>Q010P7_OSTTA</name>
<dbReference type="GeneID" id="9832365"/>
<dbReference type="Proteomes" id="UP000195557">
    <property type="component" value="Unassembled WGS sequence"/>
</dbReference>
<accession>A0A454XTX9</accession>
<evidence type="ECO:0000313" key="5">
    <source>
        <dbReference type="Proteomes" id="UP000009170"/>
    </source>
</evidence>
<accession>A0A1Y5I5J9</accession>
<keyword evidence="3" id="KW-0687">Ribonucleoprotein</keyword>
<gene>
    <name evidence="4" type="ORF">BE221DRAFT_147822</name>
    <name evidence="3" type="ORF">OT_ostta10g00280</name>
</gene>
<dbReference type="RefSeq" id="XP_003081463.1">
    <property type="nucleotide sequence ID" value="XM_003081415.1"/>
</dbReference>
<reference evidence="3" key="2">
    <citation type="journal article" date="2014" name="BMC Genomics">
        <title>An improved genome of the model marine alga Ostreococcus tauri unfolds by assessing Illumina de novo assemblies.</title>
        <authorList>
            <person name="Blanc-Mathieu R."/>
            <person name="Verhelst B."/>
            <person name="Derelle E."/>
            <person name="Rombauts S."/>
            <person name="Bouget F.Y."/>
            <person name="Carre I."/>
            <person name="Chateau A."/>
            <person name="Eyre-Walker A."/>
            <person name="Grimsley N."/>
            <person name="Moreau H."/>
            <person name="Piegu B."/>
            <person name="Rivals E."/>
            <person name="Schackwitz W."/>
            <person name="Van de Peer Y."/>
            <person name="Piganeau G."/>
        </authorList>
    </citation>
    <scope>NUCLEOTIDE SEQUENCE</scope>
    <source>
        <strain evidence="3">RCC4221</strain>
    </source>
</reference>
<keyword evidence="3" id="KW-0689">Ribosomal protein</keyword>